<evidence type="ECO:0000313" key="1">
    <source>
        <dbReference type="EMBL" id="JAT11097.1"/>
    </source>
</evidence>
<proteinExistence type="predicted"/>
<organism evidence="1">
    <name type="scientific">Graphocephala atropunctata</name>
    <dbReference type="NCBI Taxonomy" id="36148"/>
    <lineage>
        <taxon>Eukaryota</taxon>
        <taxon>Metazoa</taxon>
        <taxon>Ecdysozoa</taxon>
        <taxon>Arthropoda</taxon>
        <taxon>Hexapoda</taxon>
        <taxon>Insecta</taxon>
        <taxon>Pterygota</taxon>
        <taxon>Neoptera</taxon>
        <taxon>Paraneoptera</taxon>
        <taxon>Hemiptera</taxon>
        <taxon>Auchenorrhyncha</taxon>
        <taxon>Membracoidea</taxon>
        <taxon>Cicadellidae</taxon>
        <taxon>Cicadellinae</taxon>
        <taxon>Cicadellini</taxon>
        <taxon>Graphocephala</taxon>
    </lineage>
</organism>
<dbReference type="EMBL" id="GEBQ01028880">
    <property type="protein sequence ID" value="JAT11097.1"/>
    <property type="molecule type" value="Transcribed_RNA"/>
</dbReference>
<protein>
    <submittedName>
        <fullName evidence="1">Uncharacterized protein</fullName>
    </submittedName>
</protein>
<feature type="non-terminal residue" evidence="1">
    <location>
        <position position="1"/>
    </location>
</feature>
<accession>A0A1B6KI15</accession>
<dbReference type="AlphaFoldDB" id="A0A1B6KI15"/>
<name>A0A1B6KI15_9HEMI</name>
<reference evidence="1" key="1">
    <citation type="submission" date="2015-11" db="EMBL/GenBank/DDBJ databases">
        <title>De novo transcriptome assembly of four potential Pierce s Disease insect vectors from Arizona vineyards.</title>
        <authorList>
            <person name="Tassone E.E."/>
        </authorList>
    </citation>
    <scope>NUCLEOTIDE SEQUENCE</scope>
</reference>
<sequence>EYALQQLAKRYHELDSLSTMRESKQKNNETVKYEHCNGPLGHLTCDDIKSQYSVYDGVNYIRCDDEKNNTFILNDDSILIAKNIVKLKTDEIYIVGNKQKSLENLYELGTFQSKTFGIQVIQET</sequence>
<feature type="non-terminal residue" evidence="1">
    <location>
        <position position="124"/>
    </location>
</feature>
<gene>
    <name evidence="1" type="ORF">g.3675</name>
</gene>